<evidence type="ECO:0000313" key="1">
    <source>
        <dbReference type="EMBL" id="CAI4018539.1"/>
    </source>
</evidence>
<dbReference type="EMBL" id="CAMXCT020006700">
    <property type="protein sequence ID" value="CAL1171914.1"/>
    <property type="molecule type" value="Genomic_DNA"/>
</dbReference>
<dbReference type="OrthoDB" id="443931at2759"/>
<reference evidence="2" key="2">
    <citation type="submission" date="2024-04" db="EMBL/GenBank/DDBJ databases">
        <authorList>
            <person name="Chen Y."/>
            <person name="Shah S."/>
            <person name="Dougan E. K."/>
            <person name="Thang M."/>
            <person name="Chan C."/>
        </authorList>
    </citation>
    <scope>NUCLEOTIDE SEQUENCE [LARGE SCALE GENOMIC DNA]</scope>
</reference>
<keyword evidence="4" id="KW-1185">Reference proteome</keyword>
<dbReference type="Proteomes" id="UP001152797">
    <property type="component" value="Unassembled WGS sequence"/>
</dbReference>
<evidence type="ECO:0000313" key="2">
    <source>
        <dbReference type="EMBL" id="CAL1171914.1"/>
    </source>
</evidence>
<protein>
    <submittedName>
        <fullName evidence="3">JmjC domain-containing protein</fullName>
    </submittedName>
</protein>
<sequence>MANLTTAKRRRMLQKVSSLDADSAQEQQLLAGSHTFRPGLRTPEDLLSWPLDVIQSLCKDPGDEISMRLRHRLLCGIALNTDYSGLDCPREALEMGMQALQHHFEAEPERVPVWVGRTCDKGSIQKKLQREVSLSCDDDSRCHFEDILDRLPPESQTWIRAATPDKSLPREQRAEAFKSIREWLMDNRSWLFPSNATSFCIVHRRQCLVHPQDPADFAVPVVNQRLRLNVAGVTCHAWSCEGSNEGDAHESEIPLAVWIAERVARFERKEEDMAFLECTPKFPAKEKLGQAFGDLASVFAWIDGPEWHGWPHRRTRVLAVVVNTLTLDWHGAQDSDDLKEEYAGRFHRQMVAAGDLLLQASEEERVEEMMKIAVARKNNVTMDEMTQIVRLQDYDKLSSLVFPPGGIQRMQGWIQLYQEKLKETNKLRAFLCDVDHSVGGKGPAGGELWPTQLTHGSVLSLRQHEDQTTWLLATAKEHLGALGCRMFGDSPIFPKSKMATVLANCDFLPSQVKQLSGNSMHLRTQLAFMLFAIGYVSKKKPAGQLHSLTSWGDDGDSLPHDSL</sequence>
<comment type="caution">
    <text evidence="1">The sequence shown here is derived from an EMBL/GenBank/DDBJ whole genome shotgun (WGS) entry which is preliminary data.</text>
</comment>
<evidence type="ECO:0000313" key="4">
    <source>
        <dbReference type="Proteomes" id="UP001152797"/>
    </source>
</evidence>
<gene>
    <name evidence="1" type="ORF">C1SCF055_LOCUS43093</name>
</gene>
<dbReference type="EMBL" id="CAMXCT030006700">
    <property type="protein sequence ID" value="CAL4805851.1"/>
    <property type="molecule type" value="Genomic_DNA"/>
</dbReference>
<reference evidence="1" key="1">
    <citation type="submission" date="2022-10" db="EMBL/GenBank/DDBJ databases">
        <authorList>
            <person name="Chen Y."/>
            <person name="Dougan E. K."/>
            <person name="Chan C."/>
            <person name="Rhodes N."/>
            <person name="Thang M."/>
        </authorList>
    </citation>
    <scope>NUCLEOTIDE SEQUENCE</scope>
</reference>
<organism evidence="1">
    <name type="scientific">Cladocopium goreaui</name>
    <dbReference type="NCBI Taxonomy" id="2562237"/>
    <lineage>
        <taxon>Eukaryota</taxon>
        <taxon>Sar</taxon>
        <taxon>Alveolata</taxon>
        <taxon>Dinophyceae</taxon>
        <taxon>Suessiales</taxon>
        <taxon>Symbiodiniaceae</taxon>
        <taxon>Cladocopium</taxon>
    </lineage>
</organism>
<dbReference type="AlphaFoldDB" id="A0A9P1GPA2"/>
<accession>A0A9P1GPA2</accession>
<dbReference type="EMBL" id="CAMXCT010006700">
    <property type="protein sequence ID" value="CAI4018539.1"/>
    <property type="molecule type" value="Genomic_DNA"/>
</dbReference>
<proteinExistence type="predicted"/>
<evidence type="ECO:0000313" key="3">
    <source>
        <dbReference type="EMBL" id="CAL4805851.1"/>
    </source>
</evidence>
<name>A0A9P1GPA2_9DINO</name>